<dbReference type="InterPro" id="IPR029068">
    <property type="entry name" value="Glyas_Bleomycin-R_OHBP_Dase"/>
</dbReference>
<dbReference type="PROSITE" id="PS51819">
    <property type="entry name" value="VOC"/>
    <property type="match status" value="1"/>
</dbReference>
<accession>A0A382YX14</accession>
<dbReference type="AlphaFoldDB" id="A0A382YX14"/>
<feature type="non-terminal residue" evidence="2">
    <location>
        <position position="200"/>
    </location>
</feature>
<feature type="domain" description="VOC" evidence="1">
    <location>
        <begin position="24"/>
        <end position="167"/>
    </location>
</feature>
<protein>
    <recommendedName>
        <fullName evidence="1">VOC domain-containing protein</fullName>
    </recommendedName>
</protein>
<reference evidence="2" key="1">
    <citation type="submission" date="2018-05" db="EMBL/GenBank/DDBJ databases">
        <authorList>
            <person name="Lanie J.A."/>
            <person name="Ng W.-L."/>
            <person name="Kazmierczak K.M."/>
            <person name="Andrzejewski T.M."/>
            <person name="Davidsen T.M."/>
            <person name="Wayne K.J."/>
            <person name="Tettelin H."/>
            <person name="Glass J.I."/>
            <person name="Rusch D."/>
            <person name="Podicherti R."/>
            <person name="Tsui H.-C.T."/>
            <person name="Winkler M.E."/>
        </authorList>
    </citation>
    <scope>NUCLEOTIDE SEQUENCE</scope>
</reference>
<dbReference type="SUPFAM" id="SSF54593">
    <property type="entry name" value="Glyoxalase/Bleomycin resistance protein/Dihydroxybiphenyl dioxygenase"/>
    <property type="match status" value="1"/>
</dbReference>
<dbReference type="EMBL" id="UINC01179183">
    <property type="protein sequence ID" value="SVD87733.1"/>
    <property type="molecule type" value="Genomic_DNA"/>
</dbReference>
<dbReference type="InterPro" id="IPR037523">
    <property type="entry name" value="VOC_core"/>
</dbReference>
<dbReference type="Pfam" id="PF00903">
    <property type="entry name" value="Glyoxalase"/>
    <property type="match status" value="1"/>
</dbReference>
<evidence type="ECO:0000313" key="2">
    <source>
        <dbReference type="EMBL" id="SVD87733.1"/>
    </source>
</evidence>
<dbReference type="Gene3D" id="3.10.180.10">
    <property type="entry name" value="2,3-Dihydroxybiphenyl 1,2-Dioxygenase, domain 1"/>
    <property type="match status" value="1"/>
</dbReference>
<sequence>MATTHQKEYSVGGVMMPRPFKIRRLGHFGFNVNSPTDSLTFYRDLLGFKISDHIDFKANPQRAEMLKDVTDAGGYFMHHGGDHHSFVLFPRQAMDTMGRNSGHTGDGDVTINQITWQTGSLEEVVNGVGYFDEREVPIRRTGRDMPGSNWHTYVWDPDENVNELYYGIEQIGWLGRSKPREMHYRGFQDKPELPQMSEAM</sequence>
<gene>
    <name evidence="2" type="ORF">METZ01_LOCUS440587</name>
</gene>
<organism evidence="2">
    <name type="scientific">marine metagenome</name>
    <dbReference type="NCBI Taxonomy" id="408172"/>
    <lineage>
        <taxon>unclassified sequences</taxon>
        <taxon>metagenomes</taxon>
        <taxon>ecological metagenomes</taxon>
    </lineage>
</organism>
<evidence type="ECO:0000259" key="1">
    <source>
        <dbReference type="PROSITE" id="PS51819"/>
    </source>
</evidence>
<dbReference type="InterPro" id="IPR004360">
    <property type="entry name" value="Glyas_Fos-R_dOase_dom"/>
</dbReference>
<name>A0A382YX14_9ZZZZ</name>
<proteinExistence type="predicted"/>